<organism evidence="3">
    <name type="scientific">Harpegnathos saltator</name>
    <name type="common">Jerdon's jumping ant</name>
    <dbReference type="NCBI Taxonomy" id="610380"/>
    <lineage>
        <taxon>Eukaryota</taxon>
        <taxon>Metazoa</taxon>
        <taxon>Ecdysozoa</taxon>
        <taxon>Arthropoda</taxon>
        <taxon>Hexapoda</taxon>
        <taxon>Insecta</taxon>
        <taxon>Pterygota</taxon>
        <taxon>Neoptera</taxon>
        <taxon>Endopterygota</taxon>
        <taxon>Hymenoptera</taxon>
        <taxon>Apocrita</taxon>
        <taxon>Aculeata</taxon>
        <taxon>Formicoidea</taxon>
        <taxon>Formicidae</taxon>
        <taxon>Ponerinae</taxon>
        <taxon>Ponerini</taxon>
        <taxon>Harpegnathos</taxon>
    </lineage>
</organism>
<gene>
    <name evidence="2" type="ORF">EAI_16310</name>
</gene>
<accession>E2BX16</accession>
<protein>
    <submittedName>
        <fullName evidence="2">Uncharacterized protein</fullName>
    </submittedName>
</protein>
<evidence type="ECO:0000313" key="2">
    <source>
        <dbReference type="EMBL" id="EFN79735.1"/>
    </source>
</evidence>
<proteinExistence type="predicted"/>
<sequence length="160" mass="16666">MTFADPFACGPRPDPLSQTGFSMASTCRAGISYGIQTDLETTVFFFLLEASASGVARDGGGGGGGGGATSVPKLFQHAKPETESEKLEAEEASADLRPRQIALHKSARVTPRPRPPPPHQFDPPGIFSRKCRVGDADDLSATGSPASTDFGPIGPGIENH</sequence>
<evidence type="ECO:0000256" key="1">
    <source>
        <dbReference type="SAM" id="MobiDB-lite"/>
    </source>
</evidence>
<name>E2BX16_HARSA</name>
<reference evidence="2 3" key="1">
    <citation type="journal article" date="2010" name="Science">
        <title>Genomic comparison of the ants Camponotus floridanus and Harpegnathos saltator.</title>
        <authorList>
            <person name="Bonasio R."/>
            <person name="Zhang G."/>
            <person name="Ye C."/>
            <person name="Mutti N.S."/>
            <person name="Fang X."/>
            <person name="Qin N."/>
            <person name="Donahue G."/>
            <person name="Yang P."/>
            <person name="Li Q."/>
            <person name="Li C."/>
            <person name="Zhang P."/>
            <person name="Huang Z."/>
            <person name="Berger S.L."/>
            <person name="Reinberg D."/>
            <person name="Wang J."/>
            <person name="Liebig J."/>
        </authorList>
    </citation>
    <scope>NUCLEOTIDE SEQUENCE [LARGE SCALE GENOMIC DNA]</scope>
    <source>
        <strain evidence="2 3">R22 G/1</strain>
    </source>
</reference>
<keyword evidence="3" id="KW-1185">Reference proteome</keyword>
<feature type="compositionally biased region" description="Pro residues" evidence="1">
    <location>
        <begin position="112"/>
        <end position="121"/>
    </location>
</feature>
<feature type="compositionally biased region" description="Gly residues" evidence="1">
    <location>
        <begin position="57"/>
        <end position="68"/>
    </location>
</feature>
<dbReference type="EMBL" id="GL451202">
    <property type="protein sequence ID" value="EFN79735.1"/>
    <property type="molecule type" value="Genomic_DNA"/>
</dbReference>
<dbReference type="AlphaFoldDB" id="E2BX16"/>
<evidence type="ECO:0000313" key="3">
    <source>
        <dbReference type="Proteomes" id="UP000008237"/>
    </source>
</evidence>
<dbReference type="Proteomes" id="UP000008237">
    <property type="component" value="Unassembled WGS sequence"/>
</dbReference>
<dbReference type="InParanoid" id="E2BX16"/>
<feature type="compositionally biased region" description="Basic and acidic residues" evidence="1">
    <location>
        <begin position="78"/>
        <end position="98"/>
    </location>
</feature>
<feature type="region of interest" description="Disordered" evidence="1">
    <location>
        <begin position="56"/>
        <end position="160"/>
    </location>
</feature>